<gene>
    <name evidence="1" type="ORF">FM996_02150</name>
</gene>
<evidence type="ECO:0000313" key="1">
    <source>
        <dbReference type="EMBL" id="TRL37584.1"/>
    </source>
</evidence>
<accession>A0A549T6T6</accession>
<name>A0A549T6T6_METSR</name>
<comment type="caution">
    <text evidence="1">The sequence shown here is derived from an EMBL/GenBank/DDBJ whole genome shotgun (WGS) entry which is preliminary data.</text>
</comment>
<protein>
    <submittedName>
        <fullName evidence="1">Uncharacterized protein</fullName>
    </submittedName>
</protein>
<evidence type="ECO:0000313" key="2">
    <source>
        <dbReference type="Proteomes" id="UP000316781"/>
    </source>
</evidence>
<dbReference type="RefSeq" id="WP_142861628.1">
    <property type="nucleotide sequence ID" value="NZ_VJMF01000010.1"/>
</dbReference>
<organism evidence="1 2">
    <name type="scientific">Methylosinus sporium</name>
    <dbReference type="NCBI Taxonomy" id="428"/>
    <lineage>
        <taxon>Bacteria</taxon>
        <taxon>Pseudomonadati</taxon>
        <taxon>Pseudomonadota</taxon>
        <taxon>Alphaproteobacteria</taxon>
        <taxon>Hyphomicrobiales</taxon>
        <taxon>Methylocystaceae</taxon>
        <taxon>Methylosinus</taxon>
    </lineage>
</organism>
<dbReference type="EMBL" id="VJMF01000010">
    <property type="protein sequence ID" value="TRL37584.1"/>
    <property type="molecule type" value="Genomic_DNA"/>
</dbReference>
<reference evidence="1 2" key="1">
    <citation type="submission" date="2019-07" db="EMBL/GenBank/DDBJ databases">
        <title>Ln-dependent methylotrophs.</title>
        <authorList>
            <person name="Tani A."/>
        </authorList>
    </citation>
    <scope>NUCLEOTIDE SEQUENCE [LARGE SCALE GENOMIC DNA]</scope>
    <source>
        <strain evidence="1 2">SM89A</strain>
    </source>
</reference>
<dbReference type="AlphaFoldDB" id="A0A549T6T6"/>
<sequence length="177" mass="19448">MTSAIAVFTHESLEDVFARGGTGYWVTKASRAANYPVAVCVRNLRHPKAPHDVPHRAAFVIGKVAGVEEVIIRPGDKPRVLIRFSEYAVVKSAHDAWGASQNPVWYTSTEELGIELDKLEWQPMPAPEKAEAAEFRPEEIRNEVIPDSVIGILAAAKEELAEQLGIAIGNIEITIRV</sequence>
<dbReference type="Proteomes" id="UP000316781">
    <property type="component" value="Unassembled WGS sequence"/>
</dbReference>
<proteinExistence type="predicted"/>